<comment type="caution">
    <text evidence="2">The sequence shown here is derived from an EMBL/GenBank/DDBJ whole genome shotgun (WGS) entry which is preliminary data.</text>
</comment>
<dbReference type="Proteomes" id="UP000053372">
    <property type="component" value="Unassembled WGS sequence"/>
</dbReference>
<evidence type="ECO:0000313" key="3">
    <source>
        <dbReference type="Proteomes" id="UP000053372"/>
    </source>
</evidence>
<accession>A0A0V7ZU21</accession>
<dbReference type="OrthoDB" id="499638at2"/>
<keyword evidence="1" id="KW-1133">Transmembrane helix</keyword>
<name>A0A0V7ZU21_9CYAN</name>
<dbReference type="SUPFAM" id="SSF47781">
    <property type="entry name" value="RuvA domain 2-like"/>
    <property type="match status" value="1"/>
</dbReference>
<protein>
    <submittedName>
        <fullName evidence="2">Low-complexity protein</fullName>
    </submittedName>
</protein>
<evidence type="ECO:0000256" key="1">
    <source>
        <dbReference type="SAM" id="Phobius"/>
    </source>
</evidence>
<dbReference type="EMBL" id="LMTZ01000085">
    <property type="protein sequence ID" value="KST67686.1"/>
    <property type="molecule type" value="Genomic_DNA"/>
</dbReference>
<feature type="transmembrane region" description="Helical" evidence="1">
    <location>
        <begin position="536"/>
        <end position="556"/>
    </location>
</feature>
<gene>
    <name evidence="2" type="ORF">BC008_43805</name>
</gene>
<keyword evidence="1" id="KW-0472">Membrane</keyword>
<sequence>MQTQFSLKYLIAVSCTIIIFFFSLPVPSAYAQTELTPLTIEILEQRINTPILRDGKLTVDLRNMEIDLRPQNGNFRDLFYQKLQQQLQKKQSQKQQSQNISSQTLGLDLSHSLIKGDFLGSNLGFRTSLYSQAIAPILTLQEQEQLGRLYNICLDSIAIDIPLSKDCRSLFSQSTVKKQPAVSSEINIFRGYLILAQTHFEGKVQFANTFFLQSVDAEGAVFQKNTNWAESRFSRGTVFSHSTFQGETQFQGSIFLETANFKQSIFQNIANFQNIIFTKSTNFKQAVFADVANFQHIQWQGYANFENSHFRNQIQFSQDNFDSFLFLNHVTFDQTVTFREAKFNQPVNLRSANIIDLADFSDAEFALNAYLNISGLAFNSNRAKLLGNPDEIGKKLVVSELQGNANVLRNLIQNFRQLQQIADANQLEYRKQRLQLIQLHRRLLGKNINSASPKSLINLGFSQTQAESIIHRRLAKPFRNKNELLAIADIDPNMYARLNSRVVISEEFSVTGWLILVWKYLTLASLLLLSGYGTNFWLVVGIGIIITAHFGLLFWFVDRFRRLHPKPIIPTSYETISMLVSFNILLLFGFFAIFDNTYSFGLTIGYLTLIIVPFPSLLIFQLYKKGRFHNLMDVSYFSEDGTLRQLRLLIGRLPVIPRYQLFRERFMPLLWERRWNWLNYYDFSLNNLLKIGFNDVRLRDEDLPGIISTMAWYQWSLGILYITLLLWTLSRTIPGLNLLFYLK</sequence>
<keyword evidence="3" id="KW-1185">Reference proteome</keyword>
<dbReference type="AlphaFoldDB" id="A0A0V7ZU21"/>
<feature type="transmembrane region" description="Helical" evidence="1">
    <location>
        <begin position="510"/>
        <end position="529"/>
    </location>
</feature>
<feature type="transmembrane region" description="Helical" evidence="1">
    <location>
        <begin position="606"/>
        <end position="623"/>
    </location>
</feature>
<feature type="transmembrane region" description="Helical" evidence="1">
    <location>
        <begin position="719"/>
        <end position="742"/>
    </location>
</feature>
<proteinExistence type="predicted"/>
<dbReference type="RefSeq" id="WP_027843132.1">
    <property type="nucleotide sequence ID" value="NZ_LMTZ01000085.1"/>
</dbReference>
<dbReference type="InterPro" id="IPR010994">
    <property type="entry name" value="RuvA_2-like"/>
</dbReference>
<dbReference type="Pfam" id="PF13576">
    <property type="entry name" value="Pentapeptide_3"/>
    <property type="match status" value="2"/>
</dbReference>
<feature type="transmembrane region" description="Helical" evidence="1">
    <location>
        <begin position="576"/>
        <end position="594"/>
    </location>
</feature>
<reference evidence="2 3" key="1">
    <citation type="journal article" date="2015" name="Genome Announc.">
        <title>Draft Genome of the Euendolithic (true boring) Cyanobacterium Mastigocoleus testarum strain BC008.</title>
        <authorList>
            <person name="Guida B.S."/>
            <person name="Garcia-Pichel F."/>
        </authorList>
    </citation>
    <scope>NUCLEOTIDE SEQUENCE [LARGE SCALE GENOMIC DNA]</scope>
    <source>
        <strain evidence="2 3">BC008</strain>
    </source>
</reference>
<dbReference type="InterPro" id="IPR001646">
    <property type="entry name" value="5peptide_repeat"/>
</dbReference>
<keyword evidence="1" id="KW-0812">Transmembrane</keyword>
<organism evidence="2 3">
    <name type="scientific">Mastigocoleus testarum BC008</name>
    <dbReference type="NCBI Taxonomy" id="371196"/>
    <lineage>
        <taxon>Bacteria</taxon>
        <taxon>Bacillati</taxon>
        <taxon>Cyanobacteriota</taxon>
        <taxon>Cyanophyceae</taxon>
        <taxon>Nostocales</taxon>
        <taxon>Hapalosiphonaceae</taxon>
        <taxon>Mastigocoleus</taxon>
    </lineage>
</organism>
<evidence type="ECO:0000313" key="2">
    <source>
        <dbReference type="EMBL" id="KST67686.1"/>
    </source>
</evidence>